<keyword evidence="9 13" id="KW-0547">Nucleotide-binding</keyword>
<dbReference type="NCBIfam" id="TIGR00057">
    <property type="entry name" value="L-threonylcarbamoyladenylate synthase"/>
    <property type="match status" value="1"/>
</dbReference>
<keyword evidence="7 13" id="KW-0819">tRNA processing</keyword>
<evidence type="ECO:0000256" key="13">
    <source>
        <dbReference type="PIRNR" id="PIRNR004930"/>
    </source>
</evidence>
<evidence type="ECO:0000256" key="8">
    <source>
        <dbReference type="ARBA" id="ARBA00022695"/>
    </source>
</evidence>
<dbReference type="EC" id="2.7.7.87" evidence="3 13"/>
<evidence type="ECO:0000313" key="15">
    <source>
        <dbReference type="EMBL" id="MBP3958506.1"/>
    </source>
</evidence>
<comment type="caution">
    <text evidence="15">The sequence shown here is derived from an EMBL/GenBank/DDBJ whole genome shotgun (WGS) entry which is preliminary data.</text>
</comment>
<protein>
    <recommendedName>
        <fullName evidence="4 13">Threonylcarbamoyl-AMP synthase</fullName>
        <shortName evidence="13">TC-AMP synthase</shortName>
        <ecNumber evidence="3 13">2.7.7.87</ecNumber>
    </recommendedName>
    <alternativeName>
        <fullName evidence="11 13">L-threonylcarbamoyladenylate synthase</fullName>
    </alternativeName>
</protein>
<feature type="domain" description="YrdC-like" evidence="14">
    <location>
        <begin position="15"/>
        <end position="217"/>
    </location>
</feature>
<dbReference type="RefSeq" id="WP_210658558.1">
    <property type="nucleotide sequence ID" value="NZ_JAGKQQ010000001.1"/>
</dbReference>
<comment type="function">
    <text evidence="13">Required for the formation of a threonylcarbamoyl group on adenosine at position 37 (t(6)A37) in tRNAs that read codons beginning with adenine.</text>
</comment>
<evidence type="ECO:0000256" key="3">
    <source>
        <dbReference type="ARBA" id="ARBA00012584"/>
    </source>
</evidence>
<comment type="similarity">
    <text evidence="2 13">Belongs to the SUA5 family.</text>
</comment>
<comment type="subcellular location">
    <subcellularLocation>
        <location evidence="1 13">Cytoplasm</location>
    </subcellularLocation>
</comment>
<dbReference type="PIRSF" id="PIRSF004930">
    <property type="entry name" value="Tln_factor_SUA5"/>
    <property type="match status" value="1"/>
</dbReference>
<evidence type="ECO:0000256" key="2">
    <source>
        <dbReference type="ARBA" id="ARBA00007663"/>
    </source>
</evidence>
<evidence type="ECO:0000256" key="1">
    <source>
        <dbReference type="ARBA" id="ARBA00004496"/>
    </source>
</evidence>
<name>A0ABS5BXP5_9BACT</name>
<proteinExistence type="inferred from homology"/>
<dbReference type="Gene3D" id="3.40.50.11030">
    <property type="entry name" value="Threonylcarbamoyl-AMP synthase, C-terminal domain"/>
    <property type="match status" value="1"/>
</dbReference>
<keyword evidence="16" id="KW-1185">Reference proteome</keyword>
<evidence type="ECO:0000313" key="16">
    <source>
        <dbReference type="Proteomes" id="UP000676565"/>
    </source>
</evidence>
<evidence type="ECO:0000256" key="10">
    <source>
        <dbReference type="ARBA" id="ARBA00022840"/>
    </source>
</evidence>
<dbReference type="InterPro" id="IPR038385">
    <property type="entry name" value="Sua5/YwlC_C"/>
</dbReference>
<dbReference type="InterPro" id="IPR017945">
    <property type="entry name" value="DHBP_synth_RibB-like_a/b_dom"/>
</dbReference>
<evidence type="ECO:0000259" key="14">
    <source>
        <dbReference type="PROSITE" id="PS51163"/>
    </source>
</evidence>
<keyword evidence="6 13" id="KW-0808">Transferase</keyword>
<dbReference type="Gene3D" id="3.90.870.10">
    <property type="entry name" value="DHBP synthase"/>
    <property type="match status" value="1"/>
</dbReference>
<dbReference type="Pfam" id="PF03481">
    <property type="entry name" value="Sua5_C"/>
    <property type="match status" value="1"/>
</dbReference>
<dbReference type="Pfam" id="PF01300">
    <property type="entry name" value="Sua5_yciO_yrdC"/>
    <property type="match status" value="1"/>
</dbReference>
<dbReference type="InterPro" id="IPR005145">
    <property type="entry name" value="Sua5_C"/>
</dbReference>
<evidence type="ECO:0000256" key="9">
    <source>
        <dbReference type="ARBA" id="ARBA00022741"/>
    </source>
</evidence>
<evidence type="ECO:0000256" key="5">
    <source>
        <dbReference type="ARBA" id="ARBA00022490"/>
    </source>
</evidence>
<keyword evidence="10 13" id="KW-0067">ATP-binding</keyword>
<evidence type="ECO:0000256" key="6">
    <source>
        <dbReference type="ARBA" id="ARBA00022679"/>
    </source>
</evidence>
<gene>
    <name evidence="15" type="ORF">J8F10_24930</name>
</gene>
<evidence type="ECO:0000256" key="4">
    <source>
        <dbReference type="ARBA" id="ARBA00015492"/>
    </source>
</evidence>
<dbReference type="PANTHER" id="PTHR17490:SF16">
    <property type="entry name" value="THREONYLCARBAMOYL-AMP SYNTHASE"/>
    <property type="match status" value="1"/>
</dbReference>
<evidence type="ECO:0000256" key="12">
    <source>
        <dbReference type="ARBA" id="ARBA00048366"/>
    </source>
</evidence>
<keyword evidence="8 13" id="KW-0548">Nucleotidyltransferase</keyword>
<dbReference type="PANTHER" id="PTHR17490">
    <property type="entry name" value="SUA5"/>
    <property type="match status" value="1"/>
</dbReference>
<reference evidence="15 16" key="1">
    <citation type="submission" date="2021-04" db="EMBL/GenBank/DDBJ databases">
        <authorList>
            <person name="Ivanova A."/>
        </authorList>
    </citation>
    <scope>NUCLEOTIDE SEQUENCE [LARGE SCALE GENOMIC DNA]</scope>
    <source>
        <strain evidence="15 16">G18</strain>
    </source>
</reference>
<keyword evidence="5 13" id="KW-0963">Cytoplasm</keyword>
<dbReference type="InterPro" id="IPR006070">
    <property type="entry name" value="Sua5-like_dom"/>
</dbReference>
<dbReference type="Proteomes" id="UP000676565">
    <property type="component" value="Unassembled WGS sequence"/>
</dbReference>
<evidence type="ECO:0000256" key="11">
    <source>
        <dbReference type="ARBA" id="ARBA00029774"/>
    </source>
</evidence>
<organism evidence="15 16">
    <name type="scientific">Gemmata palustris</name>
    <dbReference type="NCBI Taxonomy" id="2822762"/>
    <lineage>
        <taxon>Bacteria</taxon>
        <taxon>Pseudomonadati</taxon>
        <taxon>Planctomycetota</taxon>
        <taxon>Planctomycetia</taxon>
        <taxon>Gemmatales</taxon>
        <taxon>Gemmataceae</taxon>
        <taxon>Gemmata</taxon>
    </lineage>
</organism>
<dbReference type="InterPro" id="IPR050156">
    <property type="entry name" value="TC-AMP_synthase_SUA5"/>
</dbReference>
<dbReference type="InterPro" id="IPR010923">
    <property type="entry name" value="T(6)A37_SUA5"/>
</dbReference>
<comment type="catalytic activity">
    <reaction evidence="12 13">
        <text>L-threonine + hydrogencarbonate + ATP = L-threonylcarbamoyladenylate + diphosphate + H2O</text>
        <dbReference type="Rhea" id="RHEA:36407"/>
        <dbReference type="ChEBI" id="CHEBI:15377"/>
        <dbReference type="ChEBI" id="CHEBI:17544"/>
        <dbReference type="ChEBI" id="CHEBI:30616"/>
        <dbReference type="ChEBI" id="CHEBI:33019"/>
        <dbReference type="ChEBI" id="CHEBI:57926"/>
        <dbReference type="ChEBI" id="CHEBI:73682"/>
        <dbReference type="EC" id="2.7.7.87"/>
    </reaction>
</comment>
<dbReference type="PROSITE" id="PS51163">
    <property type="entry name" value="YRDC"/>
    <property type="match status" value="1"/>
</dbReference>
<sequence length="340" mass="36180">MNTVVLKVDPANPEPDVIRRAADVIRAGGLVAFPTETVYGLGANALSTDAVSGIFTAKGRPATNPLIVHISGMVRNHPQVPQTHTVPDVSEVLNVASAWPATAARLAARFWPGPLTLVVPKRDNVPDIVTAGGQTVAVRCPNHPVARALIRAAGTPLAAPSANRSTELSPTRAEHVLKSLNGRIDLLLDGGPCSGGLESTVVDVTAEFPRVLRPGLITVPMLEEVCGRVEFGTASGGIARAPGQMVKHYSPRTPLVLADDADAEHQRLREGGFRVISLGHDLIYAYKSISGDPEEYAADLYAVLHELDSGQYDRIVIEMPPDTPEWAAVRDRLTRAAAHE</sequence>
<evidence type="ECO:0000256" key="7">
    <source>
        <dbReference type="ARBA" id="ARBA00022694"/>
    </source>
</evidence>
<dbReference type="EMBL" id="JAGKQQ010000001">
    <property type="protein sequence ID" value="MBP3958506.1"/>
    <property type="molecule type" value="Genomic_DNA"/>
</dbReference>
<dbReference type="SUPFAM" id="SSF55821">
    <property type="entry name" value="YrdC/RibB"/>
    <property type="match status" value="1"/>
</dbReference>
<accession>A0ABS5BXP5</accession>